<comment type="caution">
    <text evidence="2">The sequence shown here is derived from an EMBL/GenBank/DDBJ whole genome shotgun (WGS) entry which is preliminary data.</text>
</comment>
<protein>
    <recommendedName>
        <fullName evidence="1">Transposase for insertion sequence element IS21-like C-terminal domain-containing protein</fullName>
    </recommendedName>
</protein>
<keyword evidence="3" id="KW-1185">Reference proteome</keyword>
<proteinExistence type="predicted"/>
<evidence type="ECO:0000313" key="3">
    <source>
        <dbReference type="Proteomes" id="UP000070107"/>
    </source>
</evidence>
<reference evidence="2 3" key="1">
    <citation type="submission" date="2015-11" db="EMBL/GenBank/DDBJ databases">
        <title>Draft genome sequence of Paramesorhizobium deserti A-3-E, a strain highly resistant to diverse beta-lactam antibiotics.</title>
        <authorList>
            <person name="Lv R."/>
            <person name="Yang X."/>
            <person name="Fang N."/>
            <person name="Guo J."/>
            <person name="Luo X."/>
            <person name="Peng F."/>
            <person name="Yang R."/>
            <person name="Cui Y."/>
            <person name="Fang C."/>
            <person name="Song Y."/>
        </authorList>
    </citation>
    <scope>NUCLEOTIDE SEQUENCE [LARGE SCALE GENOMIC DNA]</scope>
    <source>
        <strain evidence="2 3">A-3-E</strain>
    </source>
</reference>
<dbReference type="AlphaFoldDB" id="A0A135HTH7"/>
<sequence>MSYCRGTSPSRSINPDRTLTVHPDYHVEIDRTFYSVPHVLIGKRVDIRLTYRAVEIFFDHKRVASHIRSSQRAGHVTVNEHLLVSTAGIKRWRWLSVRSQRILDLTIMQEWERKVYLFHQECKFCTNHLR</sequence>
<name>A0A135HTH7_9HYPH</name>
<gene>
    <name evidence="2" type="ORF">ATN84_25695</name>
</gene>
<dbReference type="PANTHER" id="PTHR35004:SF8">
    <property type="entry name" value="TRANSPOSASE RV3428C-RELATED"/>
    <property type="match status" value="1"/>
</dbReference>
<dbReference type="InterPro" id="IPR054353">
    <property type="entry name" value="IstA-like_C"/>
</dbReference>
<feature type="domain" description="Transposase for insertion sequence element IS21-like C-terminal" evidence="1">
    <location>
        <begin position="17"/>
        <end position="77"/>
    </location>
</feature>
<evidence type="ECO:0000259" key="1">
    <source>
        <dbReference type="Pfam" id="PF22483"/>
    </source>
</evidence>
<dbReference type="STRING" id="1494590.ATN84_25695"/>
<dbReference type="PANTHER" id="PTHR35004">
    <property type="entry name" value="TRANSPOSASE RV3428C-RELATED"/>
    <property type="match status" value="1"/>
</dbReference>
<accession>A0A135HTH7</accession>
<dbReference type="EMBL" id="LNTU01000028">
    <property type="protein sequence ID" value="KXF76500.1"/>
    <property type="molecule type" value="Genomic_DNA"/>
</dbReference>
<dbReference type="Pfam" id="PF22483">
    <property type="entry name" value="Mu-transpos_C_2"/>
    <property type="match status" value="1"/>
</dbReference>
<organism evidence="2 3">
    <name type="scientific">Paramesorhizobium deserti</name>
    <dbReference type="NCBI Taxonomy" id="1494590"/>
    <lineage>
        <taxon>Bacteria</taxon>
        <taxon>Pseudomonadati</taxon>
        <taxon>Pseudomonadota</taxon>
        <taxon>Alphaproteobacteria</taxon>
        <taxon>Hyphomicrobiales</taxon>
        <taxon>Phyllobacteriaceae</taxon>
        <taxon>Paramesorhizobium</taxon>
    </lineage>
</organism>
<evidence type="ECO:0000313" key="2">
    <source>
        <dbReference type="EMBL" id="KXF76500.1"/>
    </source>
</evidence>
<dbReference type="Proteomes" id="UP000070107">
    <property type="component" value="Unassembled WGS sequence"/>
</dbReference>